<keyword evidence="15" id="KW-1185">Reference proteome</keyword>
<comment type="subcellular location">
    <subcellularLocation>
        <location evidence="1">Cytoplasm</location>
    </subcellularLocation>
</comment>
<dbReference type="PANTHER" id="PTHR10887">
    <property type="entry name" value="DNA2/NAM7 HELICASE FAMILY"/>
    <property type="match status" value="1"/>
</dbReference>
<keyword evidence="7" id="KW-0378">Hydrolase</keyword>
<dbReference type="CDD" id="cd18039">
    <property type="entry name" value="DEXXQc_UPF1"/>
    <property type="match status" value="1"/>
</dbReference>
<keyword evidence="10" id="KW-0067">ATP-binding</keyword>
<dbReference type="RefSeq" id="XP_005784446.1">
    <property type="nucleotide sequence ID" value="XM_005784389.1"/>
</dbReference>
<feature type="domain" description="Upf1" evidence="13">
    <location>
        <begin position="97"/>
        <end position="275"/>
    </location>
</feature>
<evidence type="ECO:0000256" key="7">
    <source>
        <dbReference type="ARBA" id="ARBA00022801"/>
    </source>
</evidence>
<evidence type="ECO:0000256" key="6">
    <source>
        <dbReference type="ARBA" id="ARBA00022771"/>
    </source>
</evidence>
<dbReference type="InterPro" id="IPR018999">
    <property type="entry name" value="UPF1_CH/ZBD"/>
</dbReference>
<evidence type="ECO:0000256" key="1">
    <source>
        <dbReference type="ARBA" id="ARBA00004496"/>
    </source>
</evidence>
<keyword evidence="8" id="KW-0347">Helicase</keyword>
<feature type="region of interest" description="Disordered" evidence="12">
    <location>
        <begin position="1002"/>
        <end position="1025"/>
    </location>
</feature>
<dbReference type="GO" id="GO:0003723">
    <property type="term" value="F:RNA binding"/>
    <property type="evidence" value="ECO:0007669"/>
    <property type="project" value="InterPro"/>
</dbReference>
<evidence type="ECO:0000313" key="15">
    <source>
        <dbReference type="Proteomes" id="UP000013827"/>
    </source>
</evidence>
<keyword evidence="9" id="KW-0862">Zinc</keyword>
<name>A0A0D3K8D2_EMIH1</name>
<organism evidence="14 15">
    <name type="scientific">Emiliania huxleyi (strain CCMP1516)</name>
    <dbReference type="NCBI Taxonomy" id="280463"/>
    <lineage>
        <taxon>Eukaryota</taxon>
        <taxon>Haptista</taxon>
        <taxon>Haptophyta</taxon>
        <taxon>Prymnesiophyceae</taxon>
        <taxon>Isochrysidales</taxon>
        <taxon>Noelaerhabdaceae</taxon>
        <taxon>Emiliania</taxon>
    </lineage>
</organism>
<dbReference type="eggNOG" id="KOG1802">
    <property type="taxonomic scope" value="Eukaryota"/>
</dbReference>
<keyword evidence="6" id="KW-0863">Zinc-finger</keyword>
<evidence type="ECO:0000256" key="12">
    <source>
        <dbReference type="SAM" id="MobiDB-lite"/>
    </source>
</evidence>
<dbReference type="Pfam" id="PF13086">
    <property type="entry name" value="AAA_11"/>
    <property type="match status" value="1"/>
</dbReference>
<dbReference type="GO" id="GO:0016787">
    <property type="term" value="F:hydrolase activity"/>
    <property type="evidence" value="ECO:0007669"/>
    <property type="project" value="UniProtKB-KW"/>
</dbReference>
<evidence type="ECO:0000256" key="5">
    <source>
        <dbReference type="ARBA" id="ARBA00022741"/>
    </source>
</evidence>
<dbReference type="GO" id="GO:0003677">
    <property type="term" value="F:DNA binding"/>
    <property type="evidence" value="ECO:0007669"/>
    <property type="project" value="InterPro"/>
</dbReference>
<comment type="caution">
    <text evidence="11">Lacks conserved residue(s) required for the propagation of feature annotation.</text>
</comment>
<keyword evidence="4" id="KW-0479">Metal-binding</keyword>
<dbReference type="PANTHER" id="PTHR10887:SF364">
    <property type="entry name" value="REGULATOR OF NONSENSE TRANSCRIPTS 1"/>
    <property type="match status" value="1"/>
</dbReference>
<dbReference type="GO" id="GO:0005524">
    <property type="term" value="F:ATP binding"/>
    <property type="evidence" value="ECO:0007669"/>
    <property type="project" value="UniProtKB-KW"/>
</dbReference>
<dbReference type="SUPFAM" id="SSF52540">
    <property type="entry name" value="P-loop containing nucleoside triphosphate hydrolases"/>
    <property type="match status" value="1"/>
</dbReference>
<evidence type="ECO:0000256" key="8">
    <source>
        <dbReference type="ARBA" id="ARBA00022806"/>
    </source>
</evidence>
<dbReference type="InterPro" id="IPR006935">
    <property type="entry name" value="Helicase/UvrB_N"/>
</dbReference>
<feature type="region of interest" description="Disordered" evidence="12">
    <location>
        <begin position="718"/>
        <end position="815"/>
    </location>
</feature>
<dbReference type="GO" id="GO:0000184">
    <property type="term" value="P:nuclear-transcribed mRNA catabolic process, nonsense-mediated decay"/>
    <property type="evidence" value="ECO:0007669"/>
    <property type="project" value="InterPro"/>
</dbReference>
<dbReference type="Pfam" id="PF09416">
    <property type="entry name" value="UPF1_Zn_bind"/>
    <property type="match status" value="2"/>
</dbReference>
<accession>A0A0D3K8D2</accession>
<dbReference type="Gene3D" id="3.40.50.300">
    <property type="entry name" value="P-loop containing nucleotide triphosphate hydrolases"/>
    <property type="match status" value="1"/>
</dbReference>
<evidence type="ECO:0000256" key="4">
    <source>
        <dbReference type="ARBA" id="ARBA00022723"/>
    </source>
</evidence>
<dbReference type="Gene3D" id="6.10.140.1240">
    <property type="match status" value="1"/>
</dbReference>
<evidence type="ECO:0000256" key="11">
    <source>
        <dbReference type="PROSITE-ProRule" id="PRU01341"/>
    </source>
</evidence>
<dbReference type="EnsemblProtists" id="EOD32017">
    <property type="protein sequence ID" value="EOD32017"/>
    <property type="gene ID" value="EMIHUDRAFT_462689"/>
</dbReference>
<dbReference type="InterPro" id="IPR040812">
    <property type="entry name" value="UPF1_1B_dom"/>
</dbReference>
<dbReference type="Gene3D" id="2.40.30.230">
    <property type="match status" value="1"/>
</dbReference>
<sequence>MEYEEFQASQASQPFAFETQDDDDDTPQPFNFIDDHEEDGGGGGGADGPAAAGAAADDMMTCAVCDDGGGASAASVGAGAGDGLEFVEEDEREAPVPSELPAWACSYCNVHTPSAVVKCVTTGRWFCNYRPPGLPASCIVYHLIKSRNNEVTLHAESPLGEITLECFLTGTKNVFSLGFVPVKEDLVVLLARDVDVSGIEAASDSTLAPWCPAGGCTDASRTRPSQDASDWDLTKWQPLAFVPWLVKQPTDSEALRARPCSVAQISRLEELWRTNPAATYADTLSAEGDALDGGEPAPIQRQYEDAYQYQSIMGPLALNKRRLAYFTLPSNEAELRLVGGGGPAPPPACDELLLRHPGDASHPPFEAQQSATGTVVRLNHASEEVGLELRSGGGAPTDLSHGYSVDVVWKSVAYDRMQATAAPPPDIAHLCMPGGTALKTFAVDETSVSGYIYHRLLGHEVEQPPVRTPLPRRFGAPGLPELNHSQVLAVKTVLQKALSIVQGPPGTGKTVTSASIVYHLCKQNTGQTLVCAPSNVAVDQLSEKIHMTGLRVLRFCAKSRESADSRVEYLTLHYQVRHLDSPANAELRKLQALKEELGELSQADEKRFNSLRRRAELEILSAADVVCCTCSAAGDPRISSLRFRQCLIDEATQAPEPECLIPIVLGAKQLVLVGDHQQLGPVVMCKKAARAGLGVSLFERLVELQVRPIRLQVQHPGAGAVRAGGGRLGRRLPGAREGLHHPLVRPLEPVAGHRLPLRPAPPQRRPHARAVRPGRAGQPKGGGASRGGPALRTPPLQRHLCAPSPRPPLGPPLRRKRRRLLLARPRGRHAPARPWRRRPARRRRRVRHAGLVRLRLSALRVAALRPVRHAGLLGPLARGRLAGQRLRLAGRLRGGRVRWLGLRLAGGVLLRRRRAQRPPLRLLAGLCVGRLVLRLLLARRRVPLRRRLLLRRRLRLPGRLPEPGRRRRERVLVAGVRLRVAARVRLAGRVAALAALRAKVAGAPDPTPPSLTGEGQRLRCDSDCP</sequence>
<reference evidence="15" key="1">
    <citation type="journal article" date="2013" name="Nature">
        <title>Pan genome of the phytoplankton Emiliania underpins its global distribution.</title>
        <authorList>
            <person name="Read B.A."/>
            <person name="Kegel J."/>
            <person name="Klute M.J."/>
            <person name="Kuo A."/>
            <person name="Lefebvre S.C."/>
            <person name="Maumus F."/>
            <person name="Mayer C."/>
            <person name="Miller J."/>
            <person name="Monier A."/>
            <person name="Salamov A."/>
            <person name="Young J."/>
            <person name="Aguilar M."/>
            <person name="Claverie J.M."/>
            <person name="Frickenhaus S."/>
            <person name="Gonzalez K."/>
            <person name="Herman E.K."/>
            <person name="Lin Y.C."/>
            <person name="Napier J."/>
            <person name="Ogata H."/>
            <person name="Sarno A.F."/>
            <person name="Shmutz J."/>
            <person name="Schroeder D."/>
            <person name="de Vargas C."/>
            <person name="Verret F."/>
            <person name="von Dassow P."/>
            <person name="Valentin K."/>
            <person name="Van de Peer Y."/>
            <person name="Wheeler G."/>
            <person name="Dacks J.B."/>
            <person name="Delwiche C.F."/>
            <person name="Dyhrman S.T."/>
            <person name="Glockner G."/>
            <person name="John U."/>
            <person name="Richards T."/>
            <person name="Worden A.Z."/>
            <person name="Zhang X."/>
            <person name="Grigoriev I.V."/>
            <person name="Allen A.E."/>
            <person name="Bidle K."/>
            <person name="Borodovsky M."/>
            <person name="Bowler C."/>
            <person name="Brownlee C."/>
            <person name="Cock J.M."/>
            <person name="Elias M."/>
            <person name="Gladyshev V.N."/>
            <person name="Groth M."/>
            <person name="Guda C."/>
            <person name="Hadaegh A."/>
            <person name="Iglesias-Rodriguez M.D."/>
            <person name="Jenkins J."/>
            <person name="Jones B.M."/>
            <person name="Lawson T."/>
            <person name="Leese F."/>
            <person name="Lindquist E."/>
            <person name="Lobanov A."/>
            <person name="Lomsadze A."/>
            <person name="Malik S.B."/>
            <person name="Marsh M.E."/>
            <person name="Mackinder L."/>
            <person name="Mock T."/>
            <person name="Mueller-Roeber B."/>
            <person name="Pagarete A."/>
            <person name="Parker M."/>
            <person name="Probert I."/>
            <person name="Quesneville H."/>
            <person name="Raines C."/>
            <person name="Rensing S.A."/>
            <person name="Riano-Pachon D.M."/>
            <person name="Richier S."/>
            <person name="Rokitta S."/>
            <person name="Shiraiwa Y."/>
            <person name="Soanes D.M."/>
            <person name="van der Giezen M."/>
            <person name="Wahlund T.M."/>
            <person name="Williams B."/>
            <person name="Wilson W."/>
            <person name="Wolfe G."/>
            <person name="Wurch L.L."/>
        </authorList>
    </citation>
    <scope>NUCLEOTIDE SEQUENCE</scope>
</reference>
<dbReference type="PaxDb" id="2903-EOD32017"/>
<dbReference type="KEGG" id="ehx:EMIHUDRAFT_462689"/>
<evidence type="ECO:0000256" key="9">
    <source>
        <dbReference type="ARBA" id="ARBA00022833"/>
    </source>
</evidence>
<evidence type="ECO:0000256" key="10">
    <source>
        <dbReference type="ARBA" id="ARBA00022840"/>
    </source>
</evidence>
<dbReference type="CDD" id="cd21400">
    <property type="entry name" value="ZBD_UPF1-like"/>
    <property type="match status" value="1"/>
</dbReference>
<evidence type="ECO:0000256" key="3">
    <source>
        <dbReference type="ARBA" id="ARBA00022490"/>
    </source>
</evidence>
<dbReference type="InterPro" id="IPR027417">
    <property type="entry name" value="P-loop_NTPase"/>
</dbReference>
<proteinExistence type="inferred from homology"/>
<dbReference type="HOGENOM" id="CLU_295346_0_0_1"/>
<dbReference type="GeneID" id="17277289"/>
<dbReference type="Pfam" id="PF04851">
    <property type="entry name" value="ResIII"/>
    <property type="match status" value="1"/>
</dbReference>
<dbReference type="GO" id="GO:0003724">
    <property type="term" value="F:RNA helicase activity"/>
    <property type="evidence" value="ECO:0007669"/>
    <property type="project" value="InterPro"/>
</dbReference>
<dbReference type="InterPro" id="IPR041677">
    <property type="entry name" value="DNA2/NAM7_AAA_11"/>
</dbReference>
<comment type="similarity">
    <text evidence="2">Belongs to the DNA2/NAM7 helicase family.</text>
</comment>
<keyword evidence="5" id="KW-0547">Nucleotide-binding</keyword>
<protein>
    <recommendedName>
        <fullName evidence="13">Upf1 domain-containing protein</fullName>
    </recommendedName>
</protein>
<dbReference type="Proteomes" id="UP000013827">
    <property type="component" value="Unassembled WGS sequence"/>
</dbReference>
<reference evidence="14" key="2">
    <citation type="submission" date="2024-10" db="UniProtKB">
        <authorList>
            <consortium name="EnsemblProtists"/>
        </authorList>
    </citation>
    <scope>IDENTIFICATION</scope>
</reference>
<evidence type="ECO:0000313" key="14">
    <source>
        <dbReference type="EnsemblProtists" id="EOD32017"/>
    </source>
</evidence>
<evidence type="ECO:0000259" key="13">
    <source>
        <dbReference type="PROSITE" id="PS51997"/>
    </source>
</evidence>
<keyword evidence="3" id="KW-0963">Cytoplasm</keyword>
<dbReference type="GO" id="GO:0005737">
    <property type="term" value="C:cytoplasm"/>
    <property type="evidence" value="ECO:0007669"/>
    <property type="project" value="UniProtKB-SubCell"/>
</dbReference>
<dbReference type="AlphaFoldDB" id="A0A0D3K8D2"/>
<feature type="region of interest" description="Disordered" evidence="12">
    <location>
        <begin position="1"/>
        <end position="52"/>
    </location>
</feature>
<evidence type="ECO:0000256" key="2">
    <source>
        <dbReference type="ARBA" id="ARBA00007913"/>
    </source>
</evidence>
<dbReference type="InterPro" id="IPR045055">
    <property type="entry name" value="DNA2/NAM7-like"/>
</dbReference>
<dbReference type="GO" id="GO:0008270">
    <property type="term" value="F:zinc ion binding"/>
    <property type="evidence" value="ECO:0007669"/>
    <property type="project" value="UniProtKB-KW"/>
</dbReference>
<dbReference type="CDD" id="cd21407">
    <property type="entry name" value="1B_UPF1-like"/>
    <property type="match status" value="1"/>
</dbReference>
<dbReference type="STRING" id="2903.R1DAZ4"/>
<feature type="compositionally biased region" description="Basic and acidic residues" evidence="12">
    <location>
        <begin position="1016"/>
        <end position="1025"/>
    </location>
</feature>
<dbReference type="Pfam" id="PF18141">
    <property type="entry name" value="UPF1_1B_dom"/>
    <property type="match status" value="1"/>
</dbReference>
<dbReference type="PROSITE" id="PS51997">
    <property type="entry name" value="UPF1_CH_RICH"/>
    <property type="match status" value="1"/>
</dbReference>